<dbReference type="AlphaFoldDB" id="A0A0J9X7R4"/>
<name>A0A0J9X7R4_GEOCN</name>
<dbReference type="SUPFAM" id="SSF81383">
    <property type="entry name" value="F-box domain"/>
    <property type="match status" value="1"/>
</dbReference>
<dbReference type="InterPro" id="IPR032675">
    <property type="entry name" value="LRR_dom_sf"/>
</dbReference>
<accession>A0A0J9X7R4</accession>
<dbReference type="InterPro" id="IPR036047">
    <property type="entry name" value="F-box-like_dom_sf"/>
</dbReference>
<evidence type="ECO:0008006" key="4">
    <source>
        <dbReference type="Google" id="ProtNLM"/>
    </source>
</evidence>
<keyword evidence="3" id="KW-1185">Reference proteome</keyword>
<dbReference type="EMBL" id="CCBN010000004">
    <property type="protein sequence ID" value="CDO53261.1"/>
    <property type="molecule type" value="Genomic_DNA"/>
</dbReference>
<proteinExistence type="predicted"/>
<evidence type="ECO:0000313" key="2">
    <source>
        <dbReference type="EMBL" id="CDO53261.1"/>
    </source>
</evidence>
<feature type="region of interest" description="Disordered" evidence="1">
    <location>
        <begin position="446"/>
        <end position="465"/>
    </location>
</feature>
<protein>
    <recommendedName>
        <fullName evidence="4">F-box domain-containing protein</fullName>
    </recommendedName>
</protein>
<reference evidence="2" key="1">
    <citation type="submission" date="2014-03" db="EMBL/GenBank/DDBJ databases">
        <authorList>
            <person name="Casaregola S."/>
        </authorList>
    </citation>
    <scope>NUCLEOTIDE SEQUENCE [LARGE SCALE GENOMIC DNA]</scope>
    <source>
        <strain evidence="2">CLIB 918</strain>
    </source>
</reference>
<evidence type="ECO:0000313" key="3">
    <source>
        <dbReference type="Proteomes" id="UP000242525"/>
    </source>
</evidence>
<comment type="caution">
    <text evidence="2">The sequence shown here is derived from an EMBL/GenBank/DDBJ whole genome shotgun (WGS) entry which is preliminary data.</text>
</comment>
<organism evidence="2 3">
    <name type="scientific">Geotrichum candidum</name>
    <name type="common">Oospora lactis</name>
    <name type="synonym">Dipodascus geotrichum</name>
    <dbReference type="NCBI Taxonomy" id="1173061"/>
    <lineage>
        <taxon>Eukaryota</taxon>
        <taxon>Fungi</taxon>
        <taxon>Dikarya</taxon>
        <taxon>Ascomycota</taxon>
        <taxon>Saccharomycotina</taxon>
        <taxon>Dipodascomycetes</taxon>
        <taxon>Dipodascales</taxon>
        <taxon>Dipodascaceae</taxon>
        <taxon>Geotrichum</taxon>
    </lineage>
</organism>
<dbReference type="Gene3D" id="3.80.10.10">
    <property type="entry name" value="Ribonuclease Inhibitor"/>
    <property type="match status" value="1"/>
</dbReference>
<dbReference type="Proteomes" id="UP000242525">
    <property type="component" value="Unassembled WGS sequence"/>
</dbReference>
<gene>
    <name evidence="2" type="ORF">BN980_GECA04s06940g</name>
</gene>
<sequence>MSMQCPLLNCPAEVLLLIAHFLSTPDLASFVRTNSALYALGIPALWSHLYYKSSPTSTWYVTPQEILDEEYLGLQPSQRPPLHYRISEICRQRSTAVDPSLFSTVSLPSRSLSSYSDDTASIMSSDDDDTYGSPITNFTSTSLTCSSNPVTTSRIDHLSLALLQNSVSRLATSSIKSLIISTDYRFGQLDQYCPLPLSSINNNKNGSSPSKSAGKHPVSLSFVEFLKYHLLTTQTVPNLQHLRITHANPVGPPTVSATTSFSSSTESPATLKSQNRIPMLASIVGEFLQKCRTDVRLSLDCATLAPVQAVLDSTPQACEFLHFLHVEVLPSQYRMLAGFLDRAANLKVLSIKSSDFEFGFHDEVEHAKDADLSLFFAACRNRASLRTLTLKSVSLIECFTPEYLPPKLTHLELEADFHQVHSIVPHLLVPSTTMVAAATTATLPFVEDEDDDDGSRGGGRSHQFPPPITLGTNLWAHIFSSGSSFGQLETLKVRLWNPELLFPVTTAANSCSAFVYPPDLPAMTAGNLREIHLDGDYVPPGLDAYLFAKAPRLRRVHIPVVYGSGAYALAANCPELEELTVFGVKSAATHSAGTPDFLECRLLRVLGRCRQLRALYLNAAPGTIRGSELLALLRACPRLQSVTIEQTDFTLPHHKAVVSEYEEDEFGGFGMLPLELIKQRLPLYNRLRTTFVAADTDGNTIAGLSNCLAPIDGDEATRVDPKYKQYYSTLAYQRCNCIFRLDIPRFLALNAGR</sequence>
<evidence type="ECO:0000256" key="1">
    <source>
        <dbReference type="SAM" id="MobiDB-lite"/>
    </source>
</evidence>
<dbReference type="SUPFAM" id="SSF52047">
    <property type="entry name" value="RNI-like"/>
    <property type="match status" value="1"/>
</dbReference>